<accession>A0A0U5B1F2</accession>
<reference evidence="2 3" key="1">
    <citation type="journal article" date="2016" name="Int. J. Syst. Evol. Microbiol.">
        <title>Caldimicrobium thiodismutans sp. nov., a sulfur-disproportionating bacterium isolated from a hot spring, and emended description of the genus Caldimicrobium.</title>
        <authorList>
            <person name="Kojima H."/>
            <person name="Umezawa K."/>
            <person name="Fukui M."/>
        </authorList>
    </citation>
    <scope>NUCLEOTIDE SEQUENCE [LARGE SCALE GENOMIC DNA]</scope>
    <source>
        <strain evidence="2 3">TF1</strain>
    </source>
</reference>
<dbReference type="NCBIfam" id="TIGR03419">
    <property type="entry name" value="NifU_clost"/>
    <property type="match status" value="1"/>
</dbReference>
<dbReference type="GO" id="GO:0005506">
    <property type="term" value="F:iron ion binding"/>
    <property type="evidence" value="ECO:0007669"/>
    <property type="project" value="InterPro"/>
</dbReference>
<dbReference type="EMBL" id="AP014945">
    <property type="protein sequence ID" value="BAU23897.1"/>
    <property type="molecule type" value="Genomic_DNA"/>
</dbReference>
<gene>
    <name evidence="2" type="ORF">THC_1532</name>
</gene>
<dbReference type="InterPro" id="IPR017787">
    <property type="entry name" value="NIF_FeS_clus_asmbl_NifU-like"/>
</dbReference>
<reference evidence="3" key="2">
    <citation type="journal article" date="2016" name="Int. J. Syst. Evol. Microbiol.">
        <title>Caldimicrobium thiodismutans sp. nov., a sulfur-disproportionating bacterium isolated from a hot spring.</title>
        <authorList>
            <person name="Kojima H."/>
            <person name="Umezawa K."/>
            <person name="Fukui M."/>
        </authorList>
    </citation>
    <scope>NUCLEOTIDE SEQUENCE [LARGE SCALE GENOMIC DNA]</scope>
    <source>
        <strain evidence="3">TF1</strain>
    </source>
</reference>
<proteinExistence type="predicted"/>
<dbReference type="Pfam" id="PF01592">
    <property type="entry name" value="NifU_N"/>
    <property type="match status" value="1"/>
</dbReference>
<feature type="domain" description="NIF system FeS cluster assembly NifU N-terminal" evidence="1">
    <location>
        <begin position="1"/>
        <end position="122"/>
    </location>
</feature>
<dbReference type="OrthoDB" id="9804157at2"/>
<name>A0A0U5B1F2_9BACT</name>
<organism evidence="2 3">
    <name type="scientific">Caldimicrobium thiodismutans</name>
    <dbReference type="NCBI Taxonomy" id="1653476"/>
    <lineage>
        <taxon>Bacteria</taxon>
        <taxon>Pseudomonadati</taxon>
        <taxon>Thermodesulfobacteriota</taxon>
        <taxon>Thermodesulfobacteria</taxon>
        <taxon>Thermodesulfobacteriales</taxon>
        <taxon>Thermodesulfobacteriaceae</taxon>
        <taxon>Caldimicrobium</taxon>
    </lineage>
</organism>
<dbReference type="GO" id="GO:0016226">
    <property type="term" value="P:iron-sulfur cluster assembly"/>
    <property type="evidence" value="ECO:0007669"/>
    <property type="project" value="InterPro"/>
</dbReference>
<dbReference type="Proteomes" id="UP000068196">
    <property type="component" value="Chromosome"/>
</dbReference>
<dbReference type="SUPFAM" id="SSF82649">
    <property type="entry name" value="SufE/NifU"/>
    <property type="match status" value="1"/>
</dbReference>
<sequence>MYSEKVLDHFMNPRNVGEIPDADGVGIEGNPVCGDMMYLYIKVKNERIEDIKFKTFGCAAAIAVSSILTEMVKGKPLDEALKLTKEKIVSELGGLPPQKVHCSVLGLDALKKAIEDYRAKQNG</sequence>
<dbReference type="CDD" id="cd06664">
    <property type="entry name" value="IscU_like"/>
    <property type="match status" value="1"/>
</dbReference>
<evidence type="ECO:0000259" key="1">
    <source>
        <dbReference type="Pfam" id="PF01592"/>
    </source>
</evidence>
<protein>
    <submittedName>
        <fullName evidence="2">FeS cluster assembly scaffold IscU</fullName>
    </submittedName>
</protein>
<dbReference type="PANTHER" id="PTHR10093">
    <property type="entry name" value="IRON-SULFUR CLUSTER ASSEMBLY ENZYME NIFU HOMOLOG"/>
    <property type="match status" value="1"/>
</dbReference>
<dbReference type="RefSeq" id="WP_068515640.1">
    <property type="nucleotide sequence ID" value="NZ_AP014945.1"/>
</dbReference>
<dbReference type="AlphaFoldDB" id="A0A0U5B1F2"/>
<dbReference type="PATRIC" id="fig|1653476.3.peg.1592"/>
<dbReference type="STRING" id="1653476.THC_1532"/>
<dbReference type="GO" id="GO:0051536">
    <property type="term" value="F:iron-sulfur cluster binding"/>
    <property type="evidence" value="ECO:0007669"/>
    <property type="project" value="InterPro"/>
</dbReference>
<evidence type="ECO:0000313" key="2">
    <source>
        <dbReference type="EMBL" id="BAU23897.1"/>
    </source>
</evidence>
<dbReference type="Gene3D" id="3.90.1010.10">
    <property type="match status" value="1"/>
</dbReference>
<dbReference type="KEGG" id="cthi:THC_1532"/>
<evidence type="ECO:0000313" key="3">
    <source>
        <dbReference type="Proteomes" id="UP000068196"/>
    </source>
</evidence>
<dbReference type="InterPro" id="IPR002871">
    <property type="entry name" value="NIF_FeS_clus_asmbl_NifU_N"/>
</dbReference>
<keyword evidence="3" id="KW-1185">Reference proteome</keyword>